<evidence type="ECO:0000313" key="3">
    <source>
        <dbReference type="Proteomes" id="UP000013085"/>
    </source>
</evidence>
<gene>
    <name evidence="2" type="ORF">HMPREF1090_04355</name>
</gene>
<name>A0A0E2HIJ9_9FIRM</name>
<keyword evidence="1" id="KW-0812">Transmembrane</keyword>
<dbReference type="Proteomes" id="UP000013085">
    <property type="component" value="Unassembled WGS sequence"/>
</dbReference>
<organism evidence="2 3">
    <name type="scientific">[Clostridium] clostridioforme 90A8</name>
    <dbReference type="NCBI Taxonomy" id="999408"/>
    <lineage>
        <taxon>Bacteria</taxon>
        <taxon>Bacillati</taxon>
        <taxon>Bacillota</taxon>
        <taxon>Clostridia</taxon>
        <taxon>Lachnospirales</taxon>
        <taxon>Lachnospiraceae</taxon>
        <taxon>Enterocloster</taxon>
    </lineage>
</organism>
<keyword evidence="1" id="KW-1133">Transmembrane helix</keyword>
<accession>A0A0E2HIJ9</accession>
<dbReference type="Pfam" id="PF19601">
    <property type="entry name" value="DUF6106"/>
    <property type="match status" value="1"/>
</dbReference>
<dbReference type="HOGENOM" id="CLU_113258_1_0_9"/>
<dbReference type="RefSeq" id="WP_002586952.1">
    <property type="nucleotide sequence ID" value="NZ_KB850984.1"/>
</dbReference>
<evidence type="ECO:0000256" key="1">
    <source>
        <dbReference type="SAM" id="Phobius"/>
    </source>
</evidence>
<proteinExistence type="predicted"/>
<feature type="transmembrane region" description="Helical" evidence="1">
    <location>
        <begin position="17"/>
        <end position="35"/>
    </location>
</feature>
<reference evidence="2 3" key="1">
    <citation type="submission" date="2013-01" db="EMBL/GenBank/DDBJ databases">
        <title>The Genome Sequence of Clostridium clostridioforme 90A8.</title>
        <authorList>
            <consortium name="The Broad Institute Genome Sequencing Platform"/>
            <person name="Earl A."/>
            <person name="Ward D."/>
            <person name="Feldgarden M."/>
            <person name="Gevers D."/>
            <person name="Courvalin P."/>
            <person name="Lambert T."/>
            <person name="Walker B."/>
            <person name="Young S.K."/>
            <person name="Zeng Q."/>
            <person name="Gargeya S."/>
            <person name="Fitzgerald M."/>
            <person name="Haas B."/>
            <person name="Abouelleil A."/>
            <person name="Alvarado L."/>
            <person name="Arachchi H.M."/>
            <person name="Berlin A.M."/>
            <person name="Chapman S.B."/>
            <person name="Dewar J."/>
            <person name="Goldberg J."/>
            <person name="Griggs A."/>
            <person name="Gujja S."/>
            <person name="Hansen M."/>
            <person name="Howarth C."/>
            <person name="Imamovic A."/>
            <person name="Larimer J."/>
            <person name="McCowan C."/>
            <person name="Murphy C."/>
            <person name="Neiman D."/>
            <person name="Pearson M."/>
            <person name="Priest M."/>
            <person name="Roberts A."/>
            <person name="Saif S."/>
            <person name="Shea T."/>
            <person name="Sisk P."/>
            <person name="Sykes S."/>
            <person name="Wortman J."/>
            <person name="Nusbaum C."/>
            <person name="Birren B."/>
        </authorList>
    </citation>
    <scope>NUCLEOTIDE SEQUENCE [LARGE SCALE GENOMIC DNA]</scope>
    <source>
        <strain evidence="2 3">90A8</strain>
    </source>
</reference>
<dbReference type="InterPro" id="IPR046088">
    <property type="entry name" value="DUF6106"/>
</dbReference>
<dbReference type="EMBL" id="AGYR01000050">
    <property type="protein sequence ID" value="ENZ09529.1"/>
    <property type="molecule type" value="Genomic_DNA"/>
</dbReference>
<comment type="caution">
    <text evidence="2">The sequence shown here is derived from an EMBL/GenBank/DDBJ whole genome shotgun (WGS) entry which is preliminary data.</text>
</comment>
<keyword evidence="1" id="KW-0472">Membrane</keyword>
<dbReference type="PATRIC" id="fig|999408.3.peg.4671"/>
<dbReference type="AlphaFoldDB" id="A0A0E2HIJ9"/>
<feature type="transmembrane region" description="Helical" evidence="1">
    <location>
        <begin position="41"/>
        <end position="61"/>
    </location>
</feature>
<protein>
    <submittedName>
        <fullName evidence="2">Uncharacterized protein</fullName>
    </submittedName>
</protein>
<evidence type="ECO:0000313" key="2">
    <source>
        <dbReference type="EMBL" id="ENZ09529.1"/>
    </source>
</evidence>
<sequence>MNDDNYVEWLVKRKDPAYAVPVKILMIVVCIFSVLSALQTVFGVIVMTIAGVATYFVFLNLSVEFEYLFAEGGLSVDRILGRAKRKKIFDCEKDDIQIVAPADSFVLKDYEKQGMKVKDFSSGKREAKVYALIYQKGPDHFKVLIEPNERMIGAMRRTFPRKLVM</sequence>